<evidence type="ECO:0000256" key="4">
    <source>
        <dbReference type="ARBA" id="ARBA00022723"/>
    </source>
</evidence>
<keyword evidence="5" id="KW-0378">Hydrolase</keyword>
<keyword evidence="9" id="KW-1133">Transmembrane helix</keyword>
<keyword evidence="7" id="KW-0482">Metalloprotease</keyword>
<evidence type="ECO:0000313" key="12">
    <source>
        <dbReference type="EMBL" id="KAK0413230.1"/>
    </source>
</evidence>
<dbReference type="InterPro" id="IPR000718">
    <property type="entry name" value="Peptidase_M13"/>
</dbReference>
<dbReference type="Gene3D" id="3.40.390.10">
    <property type="entry name" value="Collagenase (Catalytic Domain)"/>
    <property type="match status" value="1"/>
</dbReference>
<dbReference type="AlphaFoldDB" id="A0AA39HW58"/>
<sequence length="886" mass="100306">MARSTLVTVTFVVFGVVLLAILGLAITNLVFLSFAFSHHGGPPHHPGGPPTHGGPPTQGGSTTLPPHEPCNGTDTKSSPEFDRFAANLYSRVNFSVDPCEDFYEYACGLWPYSNPVPSYLSSWGEYTKVSMQVSKDVKDALENADFATSSEGVKKAKKFYDECMDVDATEALKGTKLGSLLHTGVPEDPTLPGFKAGSGKWPIIDKTYTNTAKWESRIGQLKKSFGIDTFALSYALQYDLQSNKTILWLTGQMLPLGLGLFASNYYLNPKHKDVMDAYQQMQREVALLLARDSGFGNVNIEQEDLDGMLNVEKKLANITSMSLSEQNDDLWTMNDLKNLSTAFDWDTFFKDLLDEDGYKRVKEDSDPVVQLNTPNYFKNVIELLKSSKDKDLQNYAIWRLIKYSLPYLSKEYTDALKKFNNVFMGKASDDTPRANICLSYIKGNFELPNLGFASAEAYGRKFFNDDMRSNSRDLVANVKSGLQTLIEEADWMDNKTRANALDKAVKMDMMIAYPDWTMNKTAQKEYYKMLEIPQNVSFISLNLMLRSWAVLKNFDDILVPVNRRDFVGSPIRTDAWYTATRNAFTMPLGELQYPFYGFNYPNAMNYGAIGAVAGHEMSHGFDVQGSQFDADGNQHDWWSKDSKKEFQKRTQCLIDQFSKYCFKGIGCINGTNTVAENTADLGGLKAAYQAFKTLPPEPRLEKAPMFSDDQLFFLSFTSFYCASNSKAATEDQLLTNNHSPAKYRVIGTLRNIPEFAEAFKYKQILKISPEALKMSAVLKATLNFYEQMGDSNENRTLKLLEVDSRTATKIVEYCEKFHEKKAVQSYHDLPKEELAFFTMDFGDLVQFANAVNYLAIDKAFKHVCKYINYTYVRYKTTEEIRRTFFQ</sequence>
<dbReference type="GO" id="GO:0046872">
    <property type="term" value="F:metal ion binding"/>
    <property type="evidence" value="ECO:0007669"/>
    <property type="project" value="UniProtKB-KW"/>
</dbReference>
<evidence type="ECO:0000256" key="3">
    <source>
        <dbReference type="ARBA" id="ARBA00022670"/>
    </source>
</evidence>
<gene>
    <name evidence="12" type="ORF">QR680_006674</name>
</gene>
<evidence type="ECO:0000256" key="6">
    <source>
        <dbReference type="ARBA" id="ARBA00022833"/>
    </source>
</evidence>
<dbReference type="SUPFAM" id="SSF81382">
    <property type="entry name" value="Skp1 dimerisation domain-like"/>
    <property type="match status" value="1"/>
</dbReference>
<dbReference type="Gene3D" id="1.10.1380.10">
    <property type="entry name" value="Neutral endopeptidase , domain2"/>
    <property type="match status" value="1"/>
</dbReference>
<feature type="domain" description="Peptidase M13 C-terminal" evidence="10">
    <location>
        <begin position="575"/>
        <end position="769"/>
    </location>
</feature>
<dbReference type="InterPro" id="IPR001232">
    <property type="entry name" value="SKP1-like"/>
</dbReference>
<keyword evidence="9" id="KW-0812">Transmembrane</keyword>
<dbReference type="GO" id="GO:0004222">
    <property type="term" value="F:metalloendopeptidase activity"/>
    <property type="evidence" value="ECO:0007669"/>
    <property type="project" value="InterPro"/>
</dbReference>
<dbReference type="InterPro" id="IPR018497">
    <property type="entry name" value="Peptidase_M13_C"/>
</dbReference>
<dbReference type="Pfam" id="PF01431">
    <property type="entry name" value="Peptidase_M13"/>
    <property type="match status" value="1"/>
</dbReference>
<keyword evidence="4" id="KW-0479">Metal-binding</keyword>
<dbReference type="InterPro" id="IPR036296">
    <property type="entry name" value="SKP1-like_dim_sf"/>
</dbReference>
<feature type="domain" description="Peptidase M13 N-terminal" evidence="11">
    <location>
        <begin position="98"/>
        <end position="514"/>
    </location>
</feature>
<dbReference type="GO" id="GO:0006511">
    <property type="term" value="P:ubiquitin-dependent protein catabolic process"/>
    <property type="evidence" value="ECO:0007669"/>
    <property type="project" value="InterPro"/>
</dbReference>
<comment type="similarity">
    <text evidence="2">Belongs to the peptidase M13 family.</text>
</comment>
<dbReference type="SMART" id="SM00512">
    <property type="entry name" value="Skp1"/>
    <property type="match status" value="1"/>
</dbReference>
<dbReference type="CDD" id="cd08662">
    <property type="entry name" value="M13"/>
    <property type="match status" value="1"/>
</dbReference>
<evidence type="ECO:0000256" key="7">
    <source>
        <dbReference type="ARBA" id="ARBA00023049"/>
    </source>
</evidence>
<evidence type="ECO:0000259" key="11">
    <source>
        <dbReference type="Pfam" id="PF05649"/>
    </source>
</evidence>
<dbReference type="InterPro" id="IPR008753">
    <property type="entry name" value="Peptidase_M13_N"/>
</dbReference>
<evidence type="ECO:0000256" key="2">
    <source>
        <dbReference type="ARBA" id="ARBA00007357"/>
    </source>
</evidence>
<protein>
    <recommendedName>
        <fullName evidence="14">Peptidase M13 N-terminal domain-containing protein</fullName>
    </recommendedName>
</protein>
<proteinExistence type="inferred from homology"/>
<dbReference type="Proteomes" id="UP001175271">
    <property type="component" value="Unassembled WGS sequence"/>
</dbReference>
<feature type="transmembrane region" description="Helical" evidence="9">
    <location>
        <begin position="6"/>
        <end position="31"/>
    </location>
</feature>
<evidence type="ECO:0000256" key="1">
    <source>
        <dbReference type="ARBA" id="ARBA00001947"/>
    </source>
</evidence>
<organism evidence="12 13">
    <name type="scientific">Steinernema hermaphroditum</name>
    <dbReference type="NCBI Taxonomy" id="289476"/>
    <lineage>
        <taxon>Eukaryota</taxon>
        <taxon>Metazoa</taxon>
        <taxon>Ecdysozoa</taxon>
        <taxon>Nematoda</taxon>
        <taxon>Chromadorea</taxon>
        <taxon>Rhabditida</taxon>
        <taxon>Tylenchina</taxon>
        <taxon>Panagrolaimomorpha</taxon>
        <taxon>Strongyloidoidea</taxon>
        <taxon>Steinernematidae</taxon>
        <taxon>Steinernema</taxon>
    </lineage>
</organism>
<dbReference type="GO" id="GO:0005886">
    <property type="term" value="C:plasma membrane"/>
    <property type="evidence" value="ECO:0007669"/>
    <property type="project" value="TreeGrafter"/>
</dbReference>
<dbReference type="SUPFAM" id="SSF55486">
    <property type="entry name" value="Metalloproteases ('zincins'), catalytic domain"/>
    <property type="match status" value="1"/>
</dbReference>
<dbReference type="GO" id="GO:0016485">
    <property type="term" value="P:protein processing"/>
    <property type="evidence" value="ECO:0007669"/>
    <property type="project" value="TreeGrafter"/>
</dbReference>
<name>A0AA39HW58_9BILA</name>
<dbReference type="EMBL" id="JAUCMV010000003">
    <property type="protein sequence ID" value="KAK0413230.1"/>
    <property type="molecule type" value="Genomic_DNA"/>
</dbReference>
<evidence type="ECO:0000313" key="13">
    <source>
        <dbReference type="Proteomes" id="UP001175271"/>
    </source>
</evidence>
<dbReference type="PANTHER" id="PTHR11733:SF240">
    <property type="entry name" value="GH14155P-RELATED"/>
    <property type="match status" value="1"/>
</dbReference>
<evidence type="ECO:0000256" key="9">
    <source>
        <dbReference type="SAM" id="Phobius"/>
    </source>
</evidence>
<evidence type="ECO:0000256" key="5">
    <source>
        <dbReference type="ARBA" id="ARBA00022801"/>
    </source>
</evidence>
<dbReference type="PRINTS" id="PR00786">
    <property type="entry name" value="NEPRILYSIN"/>
</dbReference>
<dbReference type="Pfam" id="PF05649">
    <property type="entry name" value="Peptidase_M13_N"/>
    <property type="match status" value="1"/>
</dbReference>
<feature type="compositionally biased region" description="Pro residues" evidence="8">
    <location>
        <begin position="43"/>
        <end position="53"/>
    </location>
</feature>
<keyword evidence="9" id="KW-0472">Membrane</keyword>
<comment type="cofactor">
    <cofactor evidence="1">
        <name>Zn(2+)</name>
        <dbReference type="ChEBI" id="CHEBI:29105"/>
    </cofactor>
</comment>
<feature type="region of interest" description="Disordered" evidence="8">
    <location>
        <begin position="42"/>
        <end position="77"/>
    </location>
</feature>
<evidence type="ECO:0000256" key="8">
    <source>
        <dbReference type="SAM" id="MobiDB-lite"/>
    </source>
</evidence>
<dbReference type="PANTHER" id="PTHR11733">
    <property type="entry name" value="ZINC METALLOPROTEASE FAMILY M13 NEPRILYSIN-RELATED"/>
    <property type="match status" value="1"/>
</dbReference>
<dbReference type="PROSITE" id="PS51885">
    <property type="entry name" value="NEPRILYSIN"/>
    <property type="match status" value="1"/>
</dbReference>
<keyword evidence="3" id="KW-0645">Protease</keyword>
<feature type="compositionally biased region" description="Low complexity" evidence="8">
    <location>
        <begin position="54"/>
        <end position="65"/>
    </location>
</feature>
<reference evidence="12" key="1">
    <citation type="submission" date="2023-06" db="EMBL/GenBank/DDBJ databases">
        <title>Genomic analysis of the entomopathogenic nematode Steinernema hermaphroditum.</title>
        <authorList>
            <person name="Schwarz E.M."/>
            <person name="Heppert J.K."/>
            <person name="Baniya A."/>
            <person name="Schwartz H.T."/>
            <person name="Tan C.-H."/>
            <person name="Antoshechkin I."/>
            <person name="Sternberg P.W."/>
            <person name="Goodrich-Blair H."/>
            <person name="Dillman A.R."/>
        </authorList>
    </citation>
    <scope>NUCLEOTIDE SEQUENCE</scope>
    <source>
        <strain evidence="12">PS9179</strain>
        <tissue evidence="12">Whole animal</tissue>
    </source>
</reference>
<comment type="caution">
    <text evidence="12">The sequence shown here is derived from an EMBL/GenBank/DDBJ whole genome shotgun (WGS) entry which is preliminary data.</text>
</comment>
<keyword evidence="6" id="KW-0862">Zinc</keyword>
<dbReference type="InterPro" id="IPR024079">
    <property type="entry name" value="MetalloPept_cat_dom_sf"/>
</dbReference>
<evidence type="ECO:0008006" key="14">
    <source>
        <dbReference type="Google" id="ProtNLM"/>
    </source>
</evidence>
<keyword evidence="13" id="KW-1185">Reference proteome</keyword>
<dbReference type="InterPro" id="IPR042089">
    <property type="entry name" value="Peptidase_M13_dom_2"/>
</dbReference>
<accession>A0AA39HW58</accession>
<evidence type="ECO:0000259" key="10">
    <source>
        <dbReference type="Pfam" id="PF01431"/>
    </source>
</evidence>